<dbReference type="EMBL" id="JAAWWK010000005">
    <property type="protein sequence ID" value="NKI18585.1"/>
    <property type="molecule type" value="Genomic_DNA"/>
</dbReference>
<gene>
    <name evidence="1" type="ORF">HCU74_14305</name>
</gene>
<sequence>MKENIKSEIIQEIERELGKCIADANARELLSVALGKPHKAFSVSISQKLHLAISYRALSEGLMIKEVLILALLDYLDTPVNPDISPERLKELILEKASRRNRNKVSPALREMVLPERYRQKMPPSDEG</sequence>
<evidence type="ECO:0000313" key="2">
    <source>
        <dbReference type="Proteomes" id="UP000765845"/>
    </source>
</evidence>
<organism evidence="1 2">
    <name type="scientific">Spongiibacter thalassae</name>
    <dbReference type="NCBI Taxonomy" id="2721624"/>
    <lineage>
        <taxon>Bacteria</taxon>
        <taxon>Pseudomonadati</taxon>
        <taxon>Pseudomonadota</taxon>
        <taxon>Gammaproteobacteria</taxon>
        <taxon>Cellvibrionales</taxon>
        <taxon>Spongiibacteraceae</taxon>
        <taxon>Spongiibacter</taxon>
    </lineage>
</organism>
<reference evidence="1 2" key="1">
    <citation type="submission" date="2020-04" db="EMBL/GenBank/DDBJ databases">
        <authorList>
            <person name="Yoon J."/>
        </authorList>
    </citation>
    <scope>NUCLEOTIDE SEQUENCE [LARGE SCALE GENOMIC DNA]</scope>
    <source>
        <strain evidence="1 2">KMU-166</strain>
    </source>
</reference>
<accession>A0ABX1GI24</accession>
<dbReference type="Proteomes" id="UP000765845">
    <property type="component" value="Unassembled WGS sequence"/>
</dbReference>
<protein>
    <submittedName>
        <fullName evidence="1">Uncharacterized protein</fullName>
    </submittedName>
</protein>
<dbReference type="RefSeq" id="WP_168451114.1">
    <property type="nucleotide sequence ID" value="NZ_JAAWWK010000005.1"/>
</dbReference>
<keyword evidence="2" id="KW-1185">Reference proteome</keyword>
<evidence type="ECO:0000313" key="1">
    <source>
        <dbReference type="EMBL" id="NKI18585.1"/>
    </source>
</evidence>
<name>A0ABX1GI24_9GAMM</name>
<comment type="caution">
    <text evidence="1">The sequence shown here is derived from an EMBL/GenBank/DDBJ whole genome shotgun (WGS) entry which is preliminary data.</text>
</comment>
<proteinExistence type="predicted"/>